<dbReference type="Proteomes" id="UP000198815">
    <property type="component" value="Unassembled WGS sequence"/>
</dbReference>
<gene>
    <name evidence="2" type="ORF">SAMN05443377_13611</name>
</gene>
<accession>A0A1H9U275</accession>
<keyword evidence="1" id="KW-0472">Membrane</keyword>
<name>A0A1H9U275_9ACTN</name>
<dbReference type="RefSeq" id="WP_177170229.1">
    <property type="nucleotide sequence ID" value="NZ_FOGZ01000036.1"/>
</dbReference>
<keyword evidence="3" id="KW-1185">Reference proteome</keyword>
<evidence type="ECO:0000313" key="2">
    <source>
        <dbReference type="EMBL" id="SES03595.1"/>
    </source>
</evidence>
<sequence length="46" mass="4597">MSKNDGVAGPGGPIARLDGAPLTALGITSVVIFFIALVVISLIFGQ</sequence>
<evidence type="ECO:0000313" key="3">
    <source>
        <dbReference type="Proteomes" id="UP000198815"/>
    </source>
</evidence>
<feature type="transmembrane region" description="Helical" evidence="1">
    <location>
        <begin position="20"/>
        <end position="44"/>
    </location>
</feature>
<keyword evidence="1" id="KW-1133">Transmembrane helix</keyword>
<dbReference type="AlphaFoldDB" id="A0A1H9U275"/>
<dbReference type="EMBL" id="FOGZ01000036">
    <property type="protein sequence ID" value="SES03595.1"/>
    <property type="molecule type" value="Genomic_DNA"/>
</dbReference>
<evidence type="ECO:0000256" key="1">
    <source>
        <dbReference type="SAM" id="Phobius"/>
    </source>
</evidence>
<reference evidence="2 3" key="1">
    <citation type="submission" date="2016-10" db="EMBL/GenBank/DDBJ databases">
        <authorList>
            <person name="de Groot N.N."/>
        </authorList>
    </citation>
    <scope>NUCLEOTIDE SEQUENCE [LARGE SCALE GENOMIC DNA]</scope>
    <source>
        <strain evidence="2 3">DSM 16859</strain>
    </source>
</reference>
<keyword evidence="1" id="KW-0812">Transmembrane</keyword>
<protein>
    <submittedName>
        <fullName evidence="2">Uncharacterized protein</fullName>
    </submittedName>
</protein>
<organism evidence="2 3">
    <name type="scientific">Propionibacterium cyclohexanicum</name>
    <dbReference type="NCBI Taxonomy" id="64702"/>
    <lineage>
        <taxon>Bacteria</taxon>
        <taxon>Bacillati</taxon>
        <taxon>Actinomycetota</taxon>
        <taxon>Actinomycetes</taxon>
        <taxon>Propionibacteriales</taxon>
        <taxon>Propionibacteriaceae</taxon>
        <taxon>Propionibacterium</taxon>
    </lineage>
</organism>
<proteinExistence type="predicted"/>